<keyword evidence="2" id="KW-1185">Reference proteome</keyword>
<evidence type="ECO:0000313" key="2">
    <source>
        <dbReference type="Proteomes" id="UP000035682"/>
    </source>
</evidence>
<dbReference type="RefSeq" id="XP_024507147.1">
    <property type="nucleotide sequence ID" value="XM_024653697.1"/>
</dbReference>
<dbReference type="WBParaSite" id="SRAE_2000260800.1">
    <property type="protein sequence ID" value="SRAE_2000260800.1"/>
    <property type="gene ID" value="WBGene00262819"/>
</dbReference>
<reference evidence="1 2" key="1">
    <citation type="submission" date="2014-09" db="EMBL/GenBank/DDBJ databases">
        <authorList>
            <person name="Martin A.A."/>
        </authorList>
    </citation>
    <scope>NUCLEOTIDE SEQUENCE</scope>
    <source>
        <strain evidence="2">ED321</strain>
        <strain evidence="1">ED321 Heterogonic</strain>
    </source>
</reference>
<organism evidence="1">
    <name type="scientific">Strongyloides ratti</name>
    <name type="common">Parasitic roundworm</name>
    <dbReference type="NCBI Taxonomy" id="34506"/>
    <lineage>
        <taxon>Eukaryota</taxon>
        <taxon>Metazoa</taxon>
        <taxon>Ecdysozoa</taxon>
        <taxon>Nematoda</taxon>
        <taxon>Chromadorea</taxon>
        <taxon>Rhabditida</taxon>
        <taxon>Tylenchina</taxon>
        <taxon>Panagrolaimomorpha</taxon>
        <taxon>Strongyloidoidea</taxon>
        <taxon>Strongyloididae</taxon>
        <taxon>Strongyloides</taxon>
    </lineage>
</organism>
<dbReference type="Proteomes" id="UP000035682">
    <property type="component" value="Unplaced"/>
</dbReference>
<dbReference type="WormBase" id="SRAE_2000260800">
    <property type="protein sequence ID" value="SRP09646"/>
    <property type="gene ID" value="WBGene00262819"/>
</dbReference>
<reference evidence="3" key="2">
    <citation type="submission" date="2020-12" db="UniProtKB">
        <authorList>
            <consortium name="WormBaseParasite"/>
        </authorList>
    </citation>
    <scope>IDENTIFICATION</scope>
</reference>
<accession>A0A090LDV7</accession>
<evidence type="ECO:0000313" key="4">
    <source>
        <dbReference type="WormBase" id="SRAE_2000260800"/>
    </source>
</evidence>
<dbReference type="GeneID" id="36380312"/>
<dbReference type="EMBL" id="LN609529">
    <property type="protein sequence ID" value="CEF67947.1"/>
    <property type="molecule type" value="Genomic_DNA"/>
</dbReference>
<evidence type="ECO:0000313" key="1">
    <source>
        <dbReference type="EMBL" id="CEF67947.1"/>
    </source>
</evidence>
<dbReference type="AlphaFoldDB" id="A0A090LDV7"/>
<proteinExistence type="predicted"/>
<sequence length="285" mass="32121">MDKNLFNSVQLSSQSCNLSLQDIEPPKSNVILEEEILKEQNTQEDIEILNKVKDESIEKFEVTDKKNLNDIKDEKNNAKNSKSYYVLKTIENPVNNETINKISNKSNIYGFWNLGVVSNYVMDGIKTICPPSGTSSKIVDKSSNKINKLTPKISTEIVNETNKQIKDDENNKYSKILSNDKTKSMVNDLNTSTYGYLPNWDSLVGATSNLMETTTSALKTATEVGIKNIKSLNKKVIRKNKLSNQVSYYSDTNLRQTSLKSAADYDYIDLVSLQSQLDENNNSKS</sequence>
<name>A0A090LDV7_STRRB</name>
<gene>
    <name evidence="1 3 4" type="ORF">SRAE_2000260800</name>
</gene>
<dbReference type="PROSITE" id="PS51257">
    <property type="entry name" value="PROKAR_LIPOPROTEIN"/>
    <property type="match status" value="1"/>
</dbReference>
<protein>
    <submittedName>
        <fullName evidence="1 3">Uncharacterized protein</fullName>
    </submittedName>
</protein>
<evidence type="ECO:0000313" key="3">
    <source>
        <dbReference type="WBParaSite" id="SRAE_2000260800.1"/>
    </source>
</evidence>
<dbReference type="CTD" id="36380312"/>